<dbReference type="SUPFAM" id="SSF55073">
    <property type="entry name" value="Nucleotide cyclase"/>
    <property type="match status" value="1"/>
</dbReference>
<dbReference type="PANTHER" id="PTHR45138">
    <property type="entry name" value="REGULATORY COMPONENTS OF SENSORY TRANSDUCTION SYSTEM"/>
    <property type="match status" value="1"/>
</dbReference>
<name>A0A9X4KGW9_9BACL</name>
<accession>A0A9X4KGW9</accession>
<dbReference type="InterPro" id="IPR050469">
    <property type="entry name" value="Diguanylate_Cyclase"/>
</dbReference>
<dbReference type="InterPro" id="IPR029787">
    <property type="entry name" value="Nucleotide_cyclase"/>
</dbReference>
<feature type="domain" description="GGDEF" evidence="2">
    <location>
        <begin position="96"/>
        <end position="228"/>
    </location>
</feature>
<dbReference type="GO" id="GO:0005886">
    <property type="term" value="C:plasma membrane"/>
    <property type="evidence" value="ECO:0007669"/>
    <property type="project" value="TreeGrafter"/>
</dbReference>
<keyword evidence="4" id="KW-1185">Reference proteome</keyword>
<dbReference type="InterPro" id="IPR043128">
    <property type="entry name" value="Rev_trsase/Diguanyl_cyclase"/>
</dbReference>
<dbReference type="Proteomes" id="UP001153387">
    <property type="component" value="Unassembled WGS sequence"/>
</dbReference>
<comment type="caution">
    <text evidence="3">The sequence shown here is derived from an EMBL/GenBank/DDBJ whole genome shotgun (WGS) entry which is preliminary data.</text>
</comment>
<dbReference type="GO" id="GO:0052621">
    <property type="term" value="F:diguanylate cyclase activity"/>
    <property type="evidence" value="ECO:0007669"/>
    <property type="project" value="TreeGrafter"/>
</dbReference>
<dbReference type="GO" id="GO:1902201">
    <property type="term" value="P:negative regulation of bacterial-type flagellum-dependent cell motility"/>
    <property type="evidence" value="ECO:0007669"/>
    <property type="project" value="TreeGrafter"/>
</dbReference>
<evidence type="ECO:0000313" key="3">
    <source>
        <dbReference type="EMBL" id="MDG0791978.1"/>
    </source>
</evidence>
<evidence type="ECO:0000256" key="1">
    <source>
        <dbReference type="SAM" id="Phobius"/>
    </source>
</evidence>
<protein>
    <submittedName>
        <fullName evidence="3">GGDEF domain-containing protein</fullName>
    </submittedName>
</protein>
<sequence length="228" mass="25018">MDNRGLMTGLAAAALVSAAVGAAGLAQRYMASAGNYALWEAAGFALVLFPVFGILGTQYDRVRRRADRDSLTGLWNRSFAHRCIVGLLKQAEARRKRLAVMLIDLNDFKLINDGLGHAEGDRAISMAAAALEDAAARGEIVCRWGGDEFLLLCPYADRQEAESLKRAIDERMEGLSLHCGYRMSASCGYAFYPEDGRTLAELSAAADRRLYDSKREDKPLPEPRRLEA</sequence>
<dbReference type="NCBIfam" id="TIGR00254">
    <property type="entry name" value="GGDEF"/>
    <property type="match status" value="1"/>
</dbReference>
<dbReference type="SMART" id="SM00267">
    <property type="entry name" value="GGDEF"/>
    <property type="match status" value="1"/>
</dbReference>
<feature type="transmembrane region" description="Helical" evidence="1">
    <location>
        <begin position="36"/>
        <end position="55"/>
    </location>
</feature>
<dbReference type="Pfam" id="PF00990">
    <property type="entry name" value="GGDEF"/>
    <property type="match status" value="1"/>
</dbReference>
<organism evidence="3 4">
    <name type="scientific">Cohnella ginsengisoli</name>
    <dbReference type="NCBI Taxonomy" id="425004"/>
    <lineage>
        <taxon>Bacteria</taxon>
        <taxon>Bacillati</taxon>
        <taxon>Bacillota</taxon>
        <taxon>Bacilli</taxon>
        <taxon>Bacillales</taxon>
        <taxon>Paenibacillaceae</taxon>
        <taxon>Cohnella</taxon>
    </lineage>
</organism>
<keyword evidence="1" id="KW-0472">Membrane</keyword>
<dbReference type="InterPro" id="IPR000160">
    <property type="entry name" value="GGDEF_dom"/>
</dbReference>
<gene>
    <name evidence="3" type="ORF">OMP38_14765</name>
</gene>
<dbReference type="PROSITE" id="PS50887">
    <property type="entry name" value="GGDEF"/>
    <property type="match status" value="1"/>
</dbReference>
<proteinExistence type="predicted"/>
<dbReference type="AlphaFoldDB" id="A0A9X4KGW9"/>
<reference evidence="3 4" key="1">
    <citation type="submission" date="2022-10" db="EMBL/GenBank/DDBJ databases">
        <title>Comparative genomic analysis of Cohnella hashimotonis sp. nov., isolated from the International Space Station.</title>
        <authorList>
            <person name="Simpson A."/>
            <person name="Venkateswaran K."/>
        </authorList>
    </citation>
    <scope>NUCLEOTIDE SEQUENCE [LARGE SCALE GENOMIC DNA]</scope>
    <source>
        <strain evidence="3 4">DSM 18997</strain>
    </source>
</reference>
<evidence type="ECO:0000313" key="4">
    <source>
        <dbReference type="Proteomes" id="UP001153387"/>
    </source>
</evidence>
<dbReference type="RefSeq" id="WP_277565815.1">
    <property type="nucleotide sequence ID" value="NZ_JAPDHZ010000003.1"/>
</dbReference>
<dbReference type="EMBL" id="JAPDHZ010000003">
    <property type="protein sequence ID" value="MDG0791978.1"/>
    <property type="molecule type" value="Genomic_DNA"/>
</dbReference>
<dbReference type="GO" id="GO:0043709">
    <property type="term" value="P:cell adhesion involved in single-species biofilm formation"/>
    <property type="evidence" value="ECO:0007669"/>
    <property type="project" value="TreeGrafter"/>
</dbReference>
<evidence type="ECO:0000259" key="2">
    <source>
        <dbReference type="PROSITE" id="PS50887"/>
    </source>
</evidence>
<dbReference type="CDD" id="cd01949">
    <property type="entry name" value="GGDEF"/>
    <property type="match status" value="1"/>
</dbReference>
<keyword evidence="1" id="KW-1133">Transmembrane helix</keyword>
<keyword evidence="1" id="KW-0812">Transmembrane</keyword>
<dbReference type="Gene3D" id="3.30.70.270">
    <property type="match status" value="1"/>
</dbReference>
<dbReference type="PANTHER" id="PTHR45138:SF6">
    <property type="entry name" value="DIGUANYLATE CYCLASE DGCN"/>
    <property type="match status" value="1"/>
</dbReference>